<dbReference type="AlphaFoldDB" id="A0A8H3CC85"/>
<dbReference type="EMBL" id="CAJMWT010003814">
    <property type="protein sequence ID" value="CAE6479315.1"/>
    <property type="molecule type" value="Genomic_DNA"/>
</dbReference>
<feature type="compositionally biased region" description="Polar residues" evidence="1">
    <location>
        <begin position="1"/>
        <end position="14"/>
    </location>
</feature>
<evidence type="ECO:0000313" key="2">
    <source>
        <dbReference type="EMBL" id="CAE6479315.1"/>
    </source>
</evidence>
<reference evidence="2" key="1">
    <citation type="submission" date="2021-01" db="EMBL/GenBank/DDBJ databases">
        <authorList>
            <person name="Kaushik A."/>
        </authorList>
    </citation>
    <scope>NUCLEOTIDE SEQUENCE</scope>
    <source>
        <strain evidence="2">AG2-2IIIB</strain>
    </source>
</reference>
<comment type="caution">
    <text evidence="2">The sequence shown here is derived from an EMBL/GenBank/DDBJ whole genome shotgun (WGS) entry which is preliminary data.</text>
</comment>
<evidence type="ECO:0000313" key="3">
    <source>
        <dbReference type="Proteomes" id="UP000663843"/>
    </source>
</evidence>
<sequence>MRDSPGNRSSQVIPNHTGALYDSPPNPFFLSPTLPLRSNLPPSAPGQGEEAKIQTFETTRDNTERFQREPSAESLDNTIATGAYIITNAETKDEAALDDTHQELNLVGASGECELGKIWSVERLSNGRYTIKNARNAMFASHETCPKEESTVYANKDAKEWIIEESTSTDQHFIKCTEADLYWGLEVSVGKKVIVLRSGENDKRNLWRLTQANISDTLEAI</sequence>
<dbReference type="Gene3D" id="2.80.10.50">
    <property type="match status" value="1"/>
</dbReference>
<proteinExistence type="predicted"/>
<protein>
    <recommendedName>
        <fullName evidence="4">Ricin B lectin domain-containing protein</fullName>
    </recommendedName>
</protein>
<evidence type="ECO:0008006" key="4">
    <source>
        <dbReference type="Google" id="ProtNLM"/>
    </source>
</evidence>
<accession>A0A8H3CC85</accession>
<gene>
    <name evidence="2" type="ORF">RDB_LOCUS115885</name>
</gene>
<organism evidence="2 3">
    <name type="scientific">Rhizoctonia solani</name>
    <dbReference type="NCBI Taxonomy" id="456999"/>
    <lineage>
        <taxon>Eukaryota</taxon>
        <taxon>Fungi</taxon>
        <taxon>Dikarya</taxon>
        <taxon>Basidiomycota</taxon>
        <taxon>Agaricomycotina</taxon>
        <taxon>Agaricomycetes</taxon>
        <taxon>Cantharellales</taxon>
        <taxon>Ceratobasidiaceae</taxon>
        <taxon>Rhizoctonia</taxon>
    </lineage>
</organism>
<dbReference type="Proteomes" id="UP000663843">
    <property type="component" value="Unassembled WGS sequence"/>
</dbReference>
<name>A0A8H3CC85_9AGAM</name>
<feature type="region of interest" description="Disordered" evidence="1">
    <location>
        <begin position="1"/>
        <end position="27"/>
    </location>
</feature>
<evidence type="ECO:0000256" key="1">
    <source>
        <dbReference type="SAM" id="MobiDB-lite"/>
    </source>
</evidence>